<dbReference type="EMBL" id="ML733391">
    <property type="protein sequence ID" value="KAB8226441.1"/>
    <property type="molecule type" value="Genomic_DNA"/>
</dbReference>
<evidence type="ECO:0000313" key="4">
    <source>
        <dbReference type="EMBL" id="KAB8226441.1"/>
    </source>
</evidence>
<dbReference type="InterPro" id="IPR005674">
    <property type="entry name" value="CocE/Ser_esterase"/>
</dbReference>
<dbReference type="InterPro" id="IPR029058">
    <property type="entry name" value="AB_hydrolase_fold"/>
</dbReference>
<dbReference type="PANTHER" id="PTHR43056:SF10">
    <property type="entry name" value="COCE_NOND FAMILY, PUTATIVE (AFU_ORTHOLOGUE AFUA_7G00600)-RELATED"/>
    <property type="match status" value="1"/>
</dbReference>
<feature type="domain" description="Xaa-Pro dipeptidyl-peptidase C-terminal" evidence="3">
    <location>
        <begin position="336"/>
        <end position="600"/>
    </location>
</feature>
<dbReference type="SUPFAM" id="SSF53474">
    <property type="entry name" value="alpha/beta-Hydrolases"/>
    <property type="match status" value="1"/>
</dbReference>
<dbReference type="SUPFAM" id="SSF49785">
    <property type="entry name" value="Galactose-binding domain-like"/>
    <property type="match status" value="1"/>
</dbReference>
<keyword evidence="2" id="KW-0732">Signal</keyword>
<gene>
    <name evidence="4" type="ORF">BDV33DRAFT_197440</name>
</gene>
<evidence type="ECO:0000256" key="1">
    <source>
        <dbReference type="ARBA" id="ARBA00022801"/>
    </source>
</evidence>
<reference evidence="4 5" key="1">
    <citation type="submission" date="2019-04" db="EMBL/GenBank/DDBJ databases">
        <title>Fungal friends and foes A comparative genomics study of 23 Aspergillus species from section Flavi.</title>
        <authorList>
            <consortium name="DOE Joint Genome Institute"/>
            <person name="Kjaerbolling I."/>
            <person name="Vesth T.C."/>
            <person name="Frisvad J.C."/>
            <person name="Nybo J.L."/>
            <person name="Theobald S."/>
            <person name="Kildgaard S."/>
            <person name="Petersen T.I."/>
            <person name="Kuo A."/>
            <person name="Sato A."/>
            <person name="Lyhne E.K."/>
            <person name="Kogle M.E."/>
            <person name="Wiebenga A."/>
            <person name="Kun R.S."/>
            <person name="Lubbers R.J."/>
            <person name="Makela M.R."/>
            <person name="Barry K."/>
            <person name="Chovatia M."/>
            <person name="Clum A."/>
            <person name="Daum C."/>
            <person name="Haridas S."/>
            <person name="He G."/>
            <person name="LaButti K."/>
            <person name="Lipzen A."/>
            <person name="Mondo S."/>
            <person name="Pangilinan J."/>
            <person name="Riley R."/>
            <person name="Salamov A."/>
            <person name="Simmons B.A."/>
            <person name="Magnuson J.K."/>
            <person name="Henrissat B."/>
            <person name="Mortensen U.H."/>
            <person name="Larsen T.O."/>
            <person name="De vries R.P."/>
            <person name="Grigoriev I.V."/>
            <person name="Machida M."/>
            <person name="Baker S.E."/>
            <person name="Andersen M.R."/>
        </authorList>
    </citation>
    <scope>NUCLEOTIDE SEQUENCE [LARGE SCALE GENOMIC DNA]</scope>
    <source>
        <strain evidence="4 5">CBS 126849</strain>
    </source>
</reference>
<dbReference type="Gene3D" id="3.40.50.1820">
    <property type="entry name" value="alpha/beta hydrolase"/>
    <property type="match status" value="1"/>
</dbReference>
<dbReference type="AlphaFoldDB" id="A0A5N6F978"/>
<dbReference type="InterPro" id="IPR000383">
    <property type="entry name" value="Xaa-Pro-like_dom"/>
</dbReference>
<dbReference type="InterPro" id="IPR013736">
    <property type="entry name" value="Xaa-Pro_dipept_C"/>
</dbReference>
<dbReference type="SMART" id="SM00939">
    <property type="entry name" value="PepX_C"/>
    <property type="match status" value="1"/>
</dbReference>
<evidence type="ECO:0000313" key="5">
    <source>
        <dbReference type="Proteomes" id="UP000326799"/>
    </source>
</evidence>
<dbReference type="Proteomes" id="UP000326799">
    <property type="component" value="Unassembled WGS sequence"/>
</dbReference>
<evidence type="ECO:0000256" key="2">
    <source>
        <dbReference type="SAM" id="SignalP"/>
    </source>
</evidence>
<dbReference type="Gene3D" id="2.60.120.260">
    <property type="entry name" value="Galactose-binding domain-like"/>
    <property type="match status" value="1"/>
</dbReference>
<accession>A0A5N6F978</accession>
<evidence type="ECO:0000259" key="3">
    <source>
        <dbReference type="SMART" id="SM00939"/>
    </source>
</evidence>
<dbReference type="InterPro" id="IPR008979">
    <property type="entry name" value="Galactose-bd-like_sf"/>
</dbReference>
<proteinExistence type="predicted"/>
<organism evidence="4 5">
    <name type="scientific">Aspergillus novoparasiticus</name>
    <dbReference type="NCBI Taxonomy" id="986946"/>
    <lineage>
        <taxon>Eukaryota</taxon>
        <taxon>Fungi</taxon>
        <taxon>Dikarya</taxon>
        <taxon>Ascomycota</taxon>
        <taxon>Pezizomycotina</taxon>
        <taxon>Eurotiomycetes</taxon>
        <taxon>Eurotiomycetidae</taxon>
        <taxon>Eurotiales</taxon>
        <taxon>Aspergillaceae</taxon>
        <taxon>Aspergillus</taxon>
        <taxon>Aspergillus subgen. Circumdati</taxon>
    </lineage>
</organism>
<dbReference type="InterPro" id="IPR050585">
    <property type="entry name" value="Xaa-Pro_dipeptidyl-ppase/CocE"/>
</dbReference>
<keyword evidence="1 4" id="KW-0378">Hydrolase</keyword>
<feature type="signal peptide" evidence="2">
    <location>
        <begin position="1"/>
        <end position="19"/>
    </location>
</feature>
<sequence>MRLHVSLLAVVAALPAVYSAYVVDGYKVLETAAYRQNTTVDPPSSKILPSGYVKTNGSRALPVAMHFEHNQEFTLRDGVKVRADIFRPVTNESVPALVMWSPYGKSSTGPLTLDSAALHAGISPSRLSGFQSFEGFDPAEWVQRGYAIVNVDARGSGDSEGDIRYWGSGEGRDGYDVIEQIAELSWCTGKVGTAGNSWLAVSQWFIASEQPPHLAAIAPLEGLGDVLRETSARGGIPAPAFIKLIQGSLPGRHSEEDIIAMFDKYPTDNAYWRDKRVDYSKIKVPAYILGSYSTNLHTQGAFRGFDEILHDKKWLVTHHTQEWYDLYSEARIEDLDRYFSFYLKGIQNDWEQTAPVRLSMLGYNLPNQNFSLPSIPWAQPESKKLRLYLQPDQTITQFASSAKNQTGTLSYQADAPCMQRGNDTGELSFTYTFPEKTFVAGPSEAVLSLSAQKQNDLDVYVMLRKADANGKVLESINQPLSDLGVSSASEVPSVSILKYLGPEAMLRASKRAIVPEISKPWRPTLAYGADQYIPQGDIIELHMSLWPTGMIFEAGEKLVVKVAGHDMRLVDFAQLQGTFNVTNQGKHYVHFAEKYNNYVELNLL</sequence>
<feature type="chain" id="PRO_5024847296" evidence="2">
    <location>
        <begin position="20"/>
        <end position="604"/>
    </location>
</feature>
<dbReference type="Pfam" id="PF02129">
    <property type="entry name" value="Peptidase_S15"/>
    <property type="match status" value="1"/>
</dbReference>
<dbReference type="PANTHER" id="PTHR43056">
    <property type="entry name" value="PEPTIDASE S9 PROLYL OLIGOPEPTIDASE"/>
    <property type="match status" value="1"/>
</dbReference>
<keyword evidence="5" id="KW-1185">Reference proteome</keyword>
<protein>
    <submittedName>
        <fullName evidence="4">Alpha/Beta hydrolase protein</fullName>
    </submittedName>
</protein>
<name>A0A5N6F978_9EURO</name>
<dbReference type="GO" id="GO:0008239">
    <property type="term" value="F:dipeptidyl-peptidase activity"/>
    <property type="evidence" value="ECO:0007669"/>
    <property type="project" value="InterPro"/>
</dbReference>
<dbReference type="Gene3D" id="1.10.3020.20">
    <property type="match status" value="1"/>
</dbReference>
<dbReference type="Pfam" id="PF08530">
    <property type="entry name" value="PepX_C"/>
    <property type="match status" value="1"/>
</dbReference>
<dbReference type="NCBIfam" id="TIGR00976">
    <property type="entry name" value="CocE_NonD"/>
    <property type="match status" value="1"/>
</dbReference>